<dbReference type="AlphaFoldDB" id="A0A1V6NK78"/>
<accession>A0A1V6NK78</accession>
<protein>
    <submittedName>
        <fullName evidence="2">Uncharacterized protein</fullName>
    </submittedName>
</protein>
<proteinExistence type="predicted"/>
<dbReference type="EMBL" id="MDYN01000412">
    <property type="protein sequence ID" value="OQD64942.1"/>
    <property type="molecule type" value="Genomic_DNA"/>
</dbReference>
<sequence length="159" mass="18044">MMLSQLTEHQMAGEWDTESPLDSPEFAFLTPPTPTSNDDFYNFETGPVPVSTQSSHFVQFSQAQQGQRSFREWVAEIVSQFMVRGTNSPMQWLLDLRRLRIAAIDVYLQRVAHFREKLAIAVHVSGGQLARAPELLSIRHYNTNSGGYRNIFIEDGLVA</sequence>
<dbReference type="Proteomes" id="UP000191672">
    <property type="component" value="Unassembled WGS sequence"/>
</dbReference>
<keyword evidence="3" id="KW-1185">Reference proteome</keyword>
<organism evidence="2 3">
    <name type="scientific">Penicillium antarcticum</name>
    <dbReference type="NCBI Taxonomy" id="416450"/>
    <lineage>
        <taxon>Eukaryota</taxon>
        <taxon>Fungi</taxon>
        <taxon>Dikarya</taxon>
        <taxon>Ascomycota</taxon>
        <taxon>Pezizomycotina</taxon>
        <taxon>Eurotiomycetes</taxon>
        <taxon>Eurotiomycetidae</taxon>
        <taxon>Eurotiales</taxon>
        <taxon>Aspergillaceae</taxon>
        <taxon>Penicillium</taxon>
    </lineage>
</organism>
<gene>
    <name evidence="2" type="ORF">PENANT_c412G08757</name>
</gene>
<reference evidence="3" key="1">
    <citation type="journal article" date="2017" name="Nat. Microbiol.">
        <title>Global analysis of biosynthetic gene clusters reveals vast potential of secondary metabolite production in Penicillium species.</title>
        <authorList>
            <person name="Nielsen J.C."/>
            <person name="Grijseels S."/>
            <person name="Prigent S."/>
            <person name="Ji B."/>
            <person name="Dainat J."/>
            <person name="Nielsen K.F."/>
            <person name="Frisvad J.C."/>
            <person name="Workman M."/>
            <person name="Nielsen J."/>
        </authorList>
    </citation>
    <scope>NUCLEOTIDE SEQUENCE [LARGE SCALE GENOMIC DNA]</scope>
    <source>
        <strain evidence="3">IBT 31811</strain>
    </source>
</reference>
<feature type="non-terminal residue" evidence="2">
    <location>
        <position position="159"/>
    </location>
</feature>
<dbReference type="STRING" id="416450.A0A1V6NK78"/>
<feature type="region of interest" description="Disordered" evidence="1">
    <location>
        <begin position="1"/>
        <end position="26"/>
    </location>
</feature>
<evidence type="ECO:0000313" key="3">
    <source>
        <dbReference type="Proteomes" id="UP000191672"/>
    </source>
</evidence>
<comment type="caution">
    <text evidence="2">The sequence shown here is derived from an EMBL/GenBank/DDBJ whole genome shotgun (WGS) entry which is preliminary data.</text>
</comment>
<evidence type="ECO:0000313" key="2">
    <source>
        <dbReference type="EMBL" id="OQD64942.1"/>
    </source>
</evidence>
<evidence type="ECO:0000256" key="1">
    <source>
        <dbReference type="SAM" id="MobiDB-lite"/>
    </source>
</evidence>
<name>A0A1V6NK78_9EURO</name>